<accession>A0ABD5PC30</accession>
<evidence type="ECO:0000313" key="2">
    <source>
        <dbReference type="EMBL" id="MFC4358024.1"/>
    </source>
</evidence>
<name>A0ABD5PC30_9EURY</name>
<dbReference type="Gene3D" id="3.10.490.10">
    <property type="entry name" value="Gamma-glutamyl cyclotransferase-like"/>
    <property type="match status" value="1"/>
</dbReference>
<evidence type="ECO:0000313" key="3">
    <source>
        <dbReference type="Proteomes" id="UP001595921"/>
    </source>
</evidence>
<dbReference type="EMBL" id="JBHSDS010000006">
    <property type="protein sequence ID" value="MFC4358024.1"/>
    <property type="molecule type" value="Genomic_DNA"/>
</dbReference>
<reference evidence="2 3" key="1">
    <citation type="journal article" date="2019" name="Int. J. Syst. Evol. Microbiol.">
        <title>The Global Catalogue of Microorganisms (GCM) 10K type strain sequencing project: providing services to taxonomists for standard genome sequencing and annotation.</title>
        <authorList>
            <consortium name="The Broad Institute Genomics Platform"/>
            <consortium name="The Broad Institute Genome Sequencing Center for Infectious Disease"/>
            <person name="Wu L."/>
            <person name="Ma J."/>
        </authorList>
    </citation>
    <scope>NUCLEOTIDE SEQUENCE [LARGE SCALE GENOMIC DNA]</scope>
    <source>
        <strain evidence="2 3">CGMCC 1.12553</strain>
    </source>
</reference>
<dbReference type="RefSeq" id="WP_267624395.1">
    <property type="nucleotide sequence ID" value="NZ_JAODIW010000008.1"/>
</dbReference>
<dbReference type="InterPro" id="IPR009288">
    <property type="entry name" value="AIG2-like_dom"/>
</dbReference>
<gene>
    <name evidence="2" type="ORF">ACFO0N_08700</name>
</gene>
<dbReference type="InterPro" id="IPR013024">
    <property type="entry name" value="GGCT-like"/>
</dbReference>
<keyword evidence="3" id="KW-1185">Reference proteome</keyword>
<evidence type="ECO:0000259" key="1">
    <source>
        <dbReference type="Pfam" id="PF06094"/>
    </source>
</evidence>
<comment type="caution">
    <text evidence="2">The sequence shown here is derived from an EMBL/GenBank/DDBJ whole genome shotgun (WGS) entry which is preliminary data.</text>
</comment>
<dbReference type="AlphaFoldDB" id="A0ABD5PC30"/>
<dbReference type="Pfam" id="PF06094">
    <property type="entry name" value="GGACT"/>
    <property type="match status" value="1"/>
</dbReference>
<feature type="domain" description="Gamma-glutamylcyclotransferase AIG2-like" evidence="1">
    <location>
        <begin position="4"/>
        <end position="79"/>
    </location>
</feature>
<dbReference type="SUPFAM" id="SSF110857">
    <property type="entry name" value="Gamma-glutamyl cyclotransferase-like"/>
    <property type="match status" value="1"/>
</dbReference>
<dbReference type="Proteomes" id="UP001595921">
    <property type="component" value="Unassembled WGS sequence"/>
</dbReference>
<sequence>MDTFVYGTLTDPEQVARVVDSYAFVGGAVVSGLHPVEGRYPTLAPGGEVAGRVLRTDDVDALDRYEGVDAGLYVRVTVPWADPPGPPAGAAGEGVAVYVGDPARLGVEEAVDWPGEGSLRDRVEHHLADAAVSIRPVD</sequence>
<dbReference type="CDD" id="cd06661">
    <property type="entry name" value="GGCT_like"/>
    <property type="match status" value="1"/>
</dbReference>
<organism evidence="2 3">
    <name type="scientific">Halobium salinum</name>
    <dbReference type="NCBI Taxonomy" id="1364940"/>
    <lineage>
        <taxon>Archaea</taxon>
        <taxon>Methanobacteriati</taxon>
        <taxon>Methanobacteriota</taxon>
        <taxon>Stenosarchaea group</taxon>
        <taxon>Halobacteria</taxon>
        <taxon>Halobacteriales</taxon>
        <taxon>Haloferacaceae</taxon>
        <taxon>Halobium</taxon>
    </lineage>
</organism>
<dbReference type="InterPro" id="IPR036568">
    <property type="entry name" value="GGCT-like_sf"/>
</dbReference>
<protein>
    <submittedName>
        <fullName evidence="2">Gamma-glutamylcyclotransferase</fullName>
    </submittedName>
</protein>
<proteinExistence type="predicted"/>